<keyword evidence="3" id="KW-1185">Reference proteome</keyword>
<feature type="region of interest" description="Disordered" evidence="1">
    <location>
        <begin position="177"/>
        <end position="201"/>
    </location>
</feature>
<dbReference type="AlphaFoldDB" id="A0A6A6IQX8"/>
<protein>
    <submittedName>
        <fullName evidence="2">Uncharacterized protein</fullName>
    </submittedName>
</protein>
<proteinExistence type="predicted"/>
<reference evidence="2" key="1">
    <citation type="journal article" date="2020" name="Stud. Mycol.">
        <title>101 Dothideomycetes genomes: a test case for predicting lifestyles and emergence of pathogens.</title>
        <authorList>
            <person name="Haridas S."/>
            <person name="Albert R."/>
            <person name="Binder M."/>
            <person name="Bloem J."/>
            <person name="Labutti K."/>
            <person name="Salamov A."/>
            <person name="Andreopoulos B."/>
            <person name="Baker S."/>
            <person name="Barry K."/>
            <person name="Bills G."/>
            <person name="Bluhm B."/>
            <person name="Cannon C."/>
            <person name="Castanera R."/>
            <person name="Culley D."/>
            <person name="Daum C."/>
            <person name="Ezra D."/>
            <person name="Gonzalez J."/>
            <person name="Henrissat B."/>
            <person name="Kuo A."/>
            <person name="Liang C."/>
            <person name="Lipzen A."/>
            <person name="Lutzoni F."/>
            <person name="Magnuson J."/>
            <person name="Mondo S."/>
            <person name="Nolan M."/>
            <person name="Ohm R."/>
            <person name="Pangilinan J."/>
            <person name="Park H.-J."/>
            <person name="Ramirez L."/>
            <person name="Alfaro M."/>
            <person name="Sun H."/>
            <person name="Tritt A."/>
            <person name="Yoshinaga Y."/>
            <person name="Zwiers L.-H."/>
            <person name="Turgeon B."/>
            <person name="Goodwin S."/>
            <person name="Spatafora J."/>
            <person name="Crous P."/>
            <person name="Grigoriev I."/>
        </authorList>
    </citation>
    <scope>NUCLEOTIDE SEQUENCE</scope>
    <source>
        <strain evidence="2">CBS 122368</strain>
    </source>
</reference>
<dbReference type="GeneID" id="54574428"/>
<dbReference type="EMBL" id="ML987192">
    <property type="protein sequence ID" value="KAF2251933.1"/>
    <property type="molecule type" value="Genomic_DNA"/>
</dbReference>
<dbReference type="Proteomes" id="UP000800094">
    <property type="component" value="Unassembled WGS sequence"/>
</dbReference>
<evidence type="ECO:0000313" key="2">
    <source>
        <dbReference type="EMBL" id="KAF2251933.1"/>
    </source>
</evidence>
<evidence type="ECO:0000256" key="1">
    <source>
        <dbReference type="SAM" id="MobiDB-lite"/>
    </source>
</evidence>
<dbReference type="RefSeq" id="XP_033686937.1">
    <property type="nucleotide sequence ID" value="XM_033821098.1"/>
</dbReference>
<name>A0A6A6IQX8_9PLEO</name>
<organism evidence="2 3">
    <name type="scientific">Trematosphaeria pertusa</name>
    <dbReference type="NCBI Taxonomy" id="390896"/>
    <lineage>
        <taxon>Eukaryota</taxon>
        <taxon>Fungi</taxon>
        <taxon>Dikarya</taxon>
        <taxon>Ascomycota</taxon>
        <taxon>Pezizomycotina</taxon>
        <taxon>Dothideomycetes</taxon>
        <taxon>Pleosporomycetidae</taxon>
        <taxon>Pleosporales</taxon>
        <taxon>Massarineae</taxon>
        <taxon>Trematosphaeriaceae</taxon>
        <taxon>Trematosphaeria</taxon>
    </lineage>
</organism>
<evidence type="ECO:0000313" key="3">
    <source>
        <dbReference type="Proteomes" id="UP000800094"/>
    </source>
</evidence>
<gene>
    <name evidence="2" type="ORF">BU26DRAFT_247277</name>
</gene>
<sequence length="201" mass="22314">MAGRKPKLSSTRLRCQMPPISWIHSLSHALPRSSEISIPSLPCRYFRGHLGAAGLLFPSRKPSGTHNRCYYTFAPVLSSRMMGGSSGPYMPRSVGRADIELIGEERSAPVFTSVAGSFTRRLVSRAGKQSCYNGALNLRGWRETQKEIVNMLSTCSLRFCSCSCRCRCRCERPTQWTSSKAPSQKKNHGSMDGQEPMDCSK</sequence>
<accession>A0A6A6IQX8</accession>